<dbReference type="Proteomes" id="UP001280121">
    <property type="component" value="Unassembled WGS sequence"/>
</dbReference>
<evidence type="ECO:0000313" key="2">
    <source>
        <dbReference type="EMBL" id="KAK2654823.1"/>
    </source>
</evidence>
<accession>A0AAE0CLD3</accession>
<comment type="caution">
    <text evidence="2">The sequence shown here is derived from an EMBL/GenBank/DDBJ whole genome shotgun (WGS) entry which is preliminary data.</text>
</comment>
<reference evidence="2" key="1">
    <citation type="journal article" date="2023" name="Plant J.">
        <title>Genome sequences and population genomics provide insights into the demographic history, inbreeding, and mutation load of two 'living fossil' tree species of Dipteronia.</title>
        <authorList>
            <person name="Feng Y."/>
            <person name="Comes H.P."/>
            <person name="Chen J."/>
            <person name="Zhu S."/>
            <person name="Lu R."/>
            <person name="Zhang X."/>
            <person name="Li P."/>
            <person name="Qiu J."/>
            <person name="Olsen K.M."/>
            <person name="Qiu Y."/>
        </authorList>
    </citation>
    <scope>NUCLEOTIDE SEQUENCE</scope>
    <source>
        <strain evidence="2">KIB01</strain>
    </source>
</reference>
<dbReference type="AlphaFoldDB" id="A0AAE0CLD3"/>
<name>A0AAE0CLD3_9ROSI</name>
<dbReference type="EMBL" id="JANJYI010000004">
    <property type="protein sequence ID" value="KAK2654823.1"/>
    <property type="molecule type" value="Genomic_DNA"/>
</dbReference>
<organism evidence="2 3">
    <name type="scientific">Dipteronia dyeriana</name>
    <dbReference type="NCBI Taxonomy" id="168575"/>
    <lineage>
        <taxon>Eukaryota</taxon>
        <taxon>Viridiplantae</taxon>
        <taxon>Streptophyta</taxon>
        <taxon>Embryophyta</taxon>
        <taxon>Tracheophyta</taxon>
        <taxon>Spermatophyta</taxon>
        <taxon>Magnoliopsida</taxon>
        <taxon>eudicotyledons</taxon>
        <taxon>Gunneridae</taxon>
        <taxon>Pentapetalae</taxon>
        <taxon>rosids</taxon>
        <taxon>malvids</taxon>
        <taxon>Sapindales</taxon>
        <taxon>Sapindaceae</taxon>
        <taxon>Hippocastanoideae</taxon>
        <taxon>Acereae</taxon>
        <taxon>Dipteronia</taxon>
    </lineage>
</organism>
<proteinExistence type="predicted"/>
<gene>
    <name evidence="2" type="ORF">Ddye_014679</name>
</gene>
<evidence type="ECO:0000256" key="1">
    <source>
        <dbReference type="SAM" id="MobiDB-lite"/>
    </source>
</evidence>
<feature type="compositionally biased region" description="Polar residues" evidence="1">
    <location>
        <begin position="1"/>
        <end position="11"/>
    </location>
</feature>
<evidence type="ECO:0000313" key="3">
    <source>
        <dbReference type="Proteomes" id="UP001280121"/>
    </source>
</evidence>
<sequence length="143" mass="14961">MQPSPMESPSHPSLAATPGTHLPADSQAFSELVSELLYAGEGSDSTGVPTKMLTVNGSLKISVYNPATLLAFMLAPPLSIWSIWRSLLQLVSQEKPPDGVGELRGNNVPLFGVGSSLSVNSQTGGEVPLKFGIKSKGEVGEDK</sequence>
<keyword evidence="3" id="KW-1185">Reference proteome</keyword>
<feature type="region of interest" description="Disordered" evidence="1">
    <location>
        <begin position="1"/>
        <end position="21"/>
    </location>
</feature>
<protein>
    <submittedName>
        <fullName evidence="2">Uncharacterized protein</fullName>
    </submittedName>
</protein>